<dbReference type="FunFam" id="3.40.50.720:FF:000084">
    <property type="entry name" value="Short-chain dehydrogenase reductase"/>
    <property type="match status" value="1"/>
</dbReference>
<comment type="caution">
    <text evidence="2">The sequence shown here is derived from an EMBL/GenBank/DDBJ whole genome shotgun (WGS) entry which is preliminary data.</text>
</comment>
<comment type="similarity">
    <text evidence="1">Belongs to the short-chain dehydrogenases/reductases (SDR) family.</text>
</comment>
<evidence type="ECO:0000256" key="1">
    <source>
        <dbReference type="RuleBase" id="RU000363"/>
    </source>
</evidence>
<protein>
    <submittedName>
        <fullName evidence="2">Short-chain dehydrogenase</fullName>
    </submittedName>
</protein>
<dbReference type="Pfam" id="PF00106">
    <property type="entry name" value="adh_short"/>
    <property type="match status" value="1"/>
</dbReference>
<dbReference type="Gene3D" id="3.40.50.720">
    <property type="entry name" value="NAD(P)-binding Rossmann-like Domain"/>
    <property type="match status" value="1"/>
</dbReference>
<dbReference type="SUPFAM" id="SSF51735">
    <property type="entry name" value="NAD(P)-binding Rossmann-fold domains"/>
    <property type="match status" value="1"/>
</dbReference>
<name>A0A0L7LUF3_OPEBR</name>
<dbReference type="Proteomes" id="UP000037510">
    <property type="component" value="Unassembled WGS sequence"/>
</dbReference>
<dbReference type="AlphaFoldDB" id="A0A0L7LUF3"/>
<sequence length="231" mass="25021">MDVINFTEKVVIVTGASSGIGAASAILFAKYGAKLALIGRDEERLKATSDKCHQAYGLQPLCIKLDLTDSGACEQAVKMTVDTYGQIDVLVNSAGKLVLGSLFDNTVDTFDEMIEINLRVPYKMTHTALPYLVKTKGNIVNLASTQHNKTRHGFLPLSVAKCGLNKFTKMAAFELASVGVRVNSVNPGLTRTNILSNLAMTDEEIITTYEGLSTDCNMKVLEPEEIAKMIV</sequence>
<dbReference type="PRINTS" id="PR00081">
    <property type="entry name" value="GDHRDH"/>
</dbReference>
<accession>A0A0L7LUF3</accession>
<reference evidence="2 3" key="1">
    <citation type="journal article" date="2015" name="Genome Biol. Evol.">
        <title>The genome of winter moth (Operophtera brumata) provides a genomic perspective on sexual dimorphism and phenology.</title>
        <authorList>
            <person name="Derks M.F."/>
            <person name="Smit S."/>
            <person name="Salis L."/>
            <person name="Schijlen E."/>
            <person name="Bossers A."/>
            <person name="Mateman C."/>
            <person name="Pijl A.S."/>
            <person name="de Ridder D."/>
            <person name="Groenen M.A."/>
            <person name="Visser M.E."/>
            <person name="Megens H.J."/>
        </authorList>
    </citation>
    <scope>NUCLEOTIDE SEQUENCE [LARGE SCALE GENOMIC DNA]</scope>
    <source>
        <strain evidence="2">WM2013NL</strain>
        <tissue evidence="2">Head and thorax</tissue>
    </source>
</reference>
<dbReference type="InterPro" id="IPR002347">
    <property type="entry name" value="SDR_fam"/>
</dbReference>
<dbReference type="STRING" id="104452.A0A0L7LUF3"/>
<dbReference type="EMBL" id="JTDY01000075">
    <property type="protein sequence ID" value="KOB79014.1"/>
    <property type="molecule type" value="Genomic_DNA"/>
</dbReference>
<proteinExistence type="inferred from homology"/>
<dbReference type="PANTHER" id="PTHR43975:SF2">
    <property type="entry name" value="EG:BACR7A4.14 PROTEIN-RELATED"/>
    <property type="match status" value="1"/>
</dbReference>
<organism evidence="2 3">
    <name type="scientific">Operophtera brumata</name>
    <name type="common">Winter moth</name>
    <name type="synonym">Phalaena brumata</name>
    <dbReference type="NCBI Taxonomy" id="104452"/>
    <lineage>
        <taxon>Eukaryota</taxon>
        <taxon>Metazoa</taxon>
        <taxon>Ecdysozoa</taxon>
        <taxon>Arthropoda</taxon>
        <taxon>Hexapoda</taxon>
        <taxon>Insecta</taxon>
        <taxon>Pterygota</taxon>
        <taxon>Neoptera</taxon>
        <taxon>Endopterygota</taxon>
        <taxon>Lepidoptera</taxon>
        <taxon>Glossata</taxon>
        <taxon>Ditrysia</taxon>
        <taxon>Geometroidea</taxon>
        <taxon>Geometridae</taxon>
        <taxon>Larentiinae</taxon>
        <taxon>Operophtera</taxon>
    </lineage>
</organism>
<evidence type="ECO:0000313" key="3">
    <source>
        <dbReference type="Proteomes" id="UP000037510"/>
    </source>
</evidence>
<dbReference type="PANTHER" id="PTHR43975">
    <property type="entry name" value="ZGC:101858"/>
    <property type="match status" value="1"/>
</dbReference>
<gene>
    <name evidence="2" type="ORF">OBRU01_00338</name>
</gene>
<keyword evidence="3" id="KW-1185">Reference proteome</keyword>
<evidence type="ECO:0000313" key="2">
    <source>
        <dbReference type="EMBL" id="KOB79014.1"/>
    </source>
</evidence>
<dbReference type="PRINTS" id="PR00080">
    <property type="entry name" value="SDRFAMILY"/>
</dbReference>
<dbReference type="InterPro" id="IPR036291">
    <property type="entry name" value="NAD(P)-bd_dom_sf"/>
</dbReference>